<feature type="domain" description="YknX-like C-terminal permuted SH3-like" evidence="7">
    <location>
        <begin position="305"/>
        <end position="372"/>
    </location>
</feature>
<dbReference type="AlphaFoldDB" id="A0A2N0ZGB6"/>
<dbReference type="InterPro" id="IPR050465">
    <property type="entry name" value="UPF0194_transport"/>
</dbReference>
<feature type="domain" description="YknX-like beta-barrel" evidence="8">
    <location>
        <begin position="216"/>
        <end position="298"/>
    </location>
</feature>
<dbReference type="InterPro" id="IPR006143">
    <property type="entry name" value="RND_pump_MFP"/>
</dbReference>
<gene>
    <name evidence="9" type="ORF">CWS20_13340</name>
</gene>
<dbReference type="Gene3D" id="2.40.420.20">
    <property type="match status" value="1"/>
</dbReference>
<comment type="subcellular location">
    <subcellularLocation>
        <location evidence="1">Cell envelope</location>
    </subcellularLocation>
</comment>
<evidence type="ECO:0000256" key="1">
    <source>
        <dbReference type="ARBA" id="ARBA00004196"/>
    </source>
</evidence>
<dbReference type="Gene3D" id="2.40.30.170">
    <property type="match status" value="1"/>
</dbReference>
<evidence type="ECO:0000313" key="9">
    <source>
        <dbReference type="EMBL" id="PKG28547.1"/>
    </source>
</evidence>
<evidence type="ECO:0000256" key="4">
    <source>
        <dbReference type="SAM" id="Coils"/>
    </source>
</evidence>
<dbReference type="Proteomes" id="UP000233343">
    <property type="component" value="Unassembled WGS sequence"/>
</dbReference>
<evidence type="ECO:0000313" key="10">
    <source>
        <dbReference type="Proteomes" id="UP000233343"/>
    </source>
</evidence>
<comment type="similarity">
    <text evidence="2">Belongs to the membrane fusion protein (MFP) (TC 8.A.1) family.</text>
</comment>
<dbReference type="Pfam" id="PF25989">
    <property type="entry name" value="YknX_C"/>
    <property type="match status" value="1"/>
</dbReference>
<dbReference type="PANTHER" id="PTHR32347">
    <property type="entry name" value="EFFLUX SYSTEM COMPONENT YKNX-RELATED"/>
    <property type="match status" value="1"/>
</dbReference>
<dbReference type="InterPro" id="IPR058638">
    <property type="entry name" value="HH_YknX-like"/>
</dbReference>
<comment type="caution">
    <text evidence="9">The sequence shown here is derived from an EMBL/GenBank/DDBJ whole genome shotgun (WGS) entry which is preliminary data.</text>
</comment>
<accession>A0A2N0ZGB6</accession>
<dbReference type="EMBL" id="PISD01000028">
    <property type="protein sequence ID" value="PKG28547.1"/>
    <property type="molecule type" value="Genomic_DNA"/>
</dbReference>
<dbReference type="Gene3D" id="2.40.50.100">
    <property type="match status" value="1"/>
</dbReference>
<evidence type="ECO:0000256" key="2">
    <source>
        <dbReference type="ARBA" id="ARBA00009477"/>
    </source>
</evidence>
<reference evidence="9 10" key="1">
    <citation type="journal article" date="2010" name="Int. J. Syst. Evol. Microbiol.">
        <title>Bacillus horneckiae sp. nov., isolated from a spacecraft-assembly clean room.</title>
        <authorList>
            <person name="Vaishampayan P."/>
            <person name="Probst A."/>
            <person name="Krishnamurthi S."/>
            <person name="Ghosh S."/>
            <person name="Osman S."/>
            <person name="McDowall A."/>
            <person name="Ruckmani A."/>
            <person name="Mayilraj S."/>
            <person name="Venkateswaran K."/>
        </authorList>
    </citation>
    <scope>NUCLEOTIDE SEQUENCE [LARGE SCALE GENOMIC DNA]</scope>
    <source>
        <strain evidence="10">1PO1SC</strain>
    </source>
</reference>
<dbReference type="Pfam" id="PF25982">
    <property type="entry name" value="HH_YknX"/>
    <property type="match status" value="1"/>
</dbReference>
<evidence type="ECO:0000259" key="6">
    <source>
        <dbReference type="Pfam" id="PF25984"/>
    </source>
</evidence>
<name>A0A2N0ZGB6_9BACI</name>
<sequence>MNKKLWITIGVVVLIVAMAGVSVYRAAFAKGPSVTAVQPEQEEITDSLMVPGTLALKNEQKIYTAMDAGEIDKVLVEEGDTVEEGTVLAKYNDHSISMELERINLQIESGYLRINQVEKSLNNLNEQEKELREQLGDKEAKKQIEPEREQQTLEKRMANLDVHQLLLEKKDIEARMKDLEIKSTLSGQVLKVNELKPADPMEQQAPIIHIGNNEEMVARGTLSEYDSLKVSEGMKAILKSDVMPDKEWEGEVSLVGLMPDDSQPVTPGEVRPAQYGVSIDIADDISDLRAGFQLIIEIETNRKTALTIPAEAVLTEDANTYVYLLKDGKSVKQEVTIGIATGNKMEVLDGLSEEDKVISNPSEQLSDGLEVNAK</sequence>
<evidence type="ECO:0000256" key="3">
    <source>
        <dbReference type="ARBA" id="ARBA00023054"/>
    </source>
</evidence>
<feature type="coiled-coil region" evidence="4">
    <location>
        <begin position="107"/>
        <end position="182"/>
    </location>
</feature>
<dbReference type="InterPro" id="IPR058636">
    <property type="entry name" value="Beta-barrel_YknX"/>
</dbReference>
<proteinExistence type="inferred from homology"/>
<evidence type="ECO:0000259" key="5">
    <source>
        <dbReference type="Pfam" id="PF25982"/>
    </source>
</evidence>
<dbReference type="Pfam" id="PF25984">
    <property type="entry name" value="BSH_YknX"/>
    <property type="match status" value="1"/>
</dbReference>
<protein>
    <submittedName>
        <fullName evidence="9">Efflux RND transporter periplasmic adaptor subunit</fullName>
    </submittedName>
</protein>
<dbReference type="GO" id="GO:0022857">
    <property type="term" value="F:transmembrane transporter activity"/>
    <property type="evidence" value="ECO:0007669"/>
    <property type="project" value="InterPro"/>
</dbReference>
<evidence type="ECO:0000259" key="8">
    <source>
        <dbReference type="Pfam" id="PF25990"/>
    </source>
</evidence>
<dbReference type="GO" id="GO:0016020">
    <property type="term" value="C:membrane"/>
    <property type="evidence" value="ECO:0007669"/>
    <property type="project" value="InterPro"/>
</dbReference>
<dbReference type="Pfam" id="PF25990">
    <property type="entry name" value="Beta-barrel_YknX"/>
    <property type="match status" value="1"/>
</dbReference>
<organism evidence="9 10">
    <name type="scientific">Cytobacillus horneckiae</name>
    <dbReference type="NCBI Taxonomy" id="549687"/>
    <lineage>
        <taxon>Bacteria</taxon>
        <taxon>Bacillati</taxon>
        <taxon>Bacillota</taxon>
        <taxon>Bacilli</taxon>
        <taxon>Bacillales</taxon>
        <taxon>Bacillaceae</taxon>
        <taxon>Cytobacillus</taxon>
    </lineage>
</organism>
<dbReference type="InterPro" id="IPR058639">
    <property type="entry name" value="BSH_YknX-like"/>
</dbReference>
<dbReference type="PANTHER" id="PTHR32347:SF14">
    <property type="entry name" value="EFFLUX SYSTEM COMPONENT YKNX-RELATED"/>
    <property type="match status" value="1"/>
</dbReference>
<dbReference type="NCBIfam" id="TIGR01730">
    <property type="entry name" value="RND_mfp"/>
    <property type="match status" value="1"/>
</dbReference>
<keyword evidence="10" id="KW-1185">Reference proteome</keyword>
<evidence type="ECO:0000259" key="7">
    <source>
        <dbReference type="Pfam" id="PF25989"/>
    </source>
</evidence>
<feature type="domain" description="YknX-like alpha-helical hairpin" evidence="5">
    <location>
        <begin position="95"/>
        <end position="178"/>
    </location>
</feature>
<dbReference type="InterPro" id="IPR058637">
    <property type="entry name" value="YknX-like_C"/>
</dbReference>
<feature type="domain" description="YknX-like barrel-sandwich hybrid" evidence="6">
    <location>
        <begin position="60"/>
        <end position="211"/>
    </location>
</feature>
<dbReference type="GO" id="GO:0030313">
    <property type="term" value="C:cell envelope"/>
    <property type="evidence" value="ECO:0007669"/>
    <property type="project" value="UniProtKB-SubCell"/>
</dbReference>
<keyword evidence="3 4" id="KW-0175">Coiled coil</keyword>
<dbReference type="RefSeq" id="WP_066193359.1">
    <property type="nucleotide sequence ID" value="NZ_JAFDQP010000003.1"/>
</dbReference>